<reference evidence="2 3" key="1">
    <citation type="submission" date="2016-07" db="EMBL/GenBank/DDBJ databases">
        <title>Pervasive Adenine N6-methylation of Active Genes in Fungi.</title>
        <authorList>
            <consortium name="DOE Joint Genome Institute"/>
            <person name="Mondo S.J."/>
            <person name="Dannebaum R.O."/>
            <person name="Kuo R.C."/>
            <person name="Labutti K."/>
            <person name="Haridas S."/>
            <person name="Kuo A."/>
            <person name="Salamov A."/>
            <person name="Ahrendt S.R."/>
            <person name="Lipzen A."/>
            <person name="Sullivan W."/>
            <person name="Andreopoulos W.B."/>
            <person name="Clum A."/>
            <person name="Lindquist E."/>
            <person name="Daum C."/>
            <person name="Ramamoorthy G.K."/>
            <person name="Gryganskyi A."/>
            <person name="Culley D."/>
            <person name="Magnuson J.K."/>
            <person name="James T.Y."/>
            <person name="O'Malley M.A."/>
            <person name="Stajich J.E."/>
            <person name="Spatafora J.W."/>
            <person name="Visel A."/>
            <person name="Grigoriev I.V."/>
        </authorList>
    </citation>
    <scope>NUCLEOTIDE SEQUENCE [LARGE SCALE GENOMIC DNA]</scope>
    <source>
        <strain evidence="2 3">ATCC 12442</strain>
    </source>
</reference>
<dbReference type="OrthoDB" id="196547at2759"/>
<dbReference type="Gene3D" id="1.10.167.10">
    <property type="entry name" value="Regulator of G-protein Signalling 4, domain 2"/>
    <property type="match status" value="1"/>
</dbReference>
<dbReference type="AlphaFoldDB" id="A0A1Y1WJH7"/>
<keyword evidence="1" id="KW-0472">Membrane</keyword>
<comment type="caution">
    <text evidence="2">The sequence shown here is derived from an EMBL/GenBank/DDBJ whole genome shotgun (WGS) entry which is preliminary data.</text>
</comment>
<dbReference type="InterPro" id="IPR036305">
    <property type="entry name" value="RGS_sf"/>
</dbReference>
<keyword evidence="1" id="KW-0812">Transmembrane</keyword>
<accession>A0A1Y1WJH7</accession>
<sequence>MPQAAFKIHLPANSPTVYAFVGVVNASIFHSFPSLVTNFCYLYTAATKLTYFHTSLNNMDASQLPRDPNWEPGSKNYKARVGVMFTAYIVYALYVIVTMVLFHIQSRNPYSELSKRSVKLVTIQAAGCFIIGTLGLVSTAINRWACFSKLWMFNVGFVIAVSALTARAVQLIVVSHIHILNGQLMDGQDMVSKSLYPRLAARIANKCTAISRFYQVNNTERYEKYEALADTRQDNCLSMPRIAENQQVMADIQDRLQRYISMQHLVTDRALILFIGALTFIVIDITLVINILNTDYSIRPLSLNCPFVWGLVPVFCVIALFVVVICPALLLKVWRLKDAYGIRNDLLVCDTVGVLCIIASLLWELELHKIRQAWSGLFFVWIAAILIHTSSVAIPLYRASRHSKRVENQMYSESTTSSIASSFSALGPRPSIRALGRVRRVEFRQMMDSPHAYSKFREFTATCFSSELTAFVDEYQSLKTATVFALNNQHCQPTTLEQSIGNLMLSDDQSINLGPPEHGAVSAPRHGAKGGPHRVAKAQPLNLNTSATISILETAKAVYSHYDISESTLFPSVVLDKLVTVFSVYINSQSPMALNLPRQ</sequence>
<feature type="transmembrane region" description="Helical" evidence="1">
    <location>
        <begin position="375"/>
        <end position="397"/>
    </location>
</feature>
<evidence type="ECO:0000256" key="1">
    <source>
        <dbReference type="SAM" id="Phobius"/>
    </source>
</evidence>
<gene>
    <name evidence="2" type="ORF">DL89DRAFT_253665</name>
</gene>
<dbReference type="EMBL" id="MCFD01000001">
    <property type="protein sequence ID" value="ORX73731.1"/>
    <property type="molecule type" value="Genomic_DNA"/>
</dbReference>
<name>A0A1Y1WJH7_9FUNG</name>
<organism evidence="2 3">
    <name type="scientific">Linderina pennispora</name>
    <dbReference type="NCBI Taxonomy" id="61395"/>
    <lineage>
        <taxon>Eukaryota</taxon>
        <taxon>Fungi</taxon>
        <taxon>Fungi incertae sedis</taxon>
        <taxon>Zoopagomycota</taxon>
        <taxon>Kickxellomycotina</taxon>
        <taxon>Kickxellomycetes</taxon>
        <taxon>Kickxellales</taxon>
        <taxon>Kickxellaceae</taxon>
        <taxon>Linderina</taxon>
    </lineage>
</organism>
<dbReference type="GeneID" id="63801846"/>
<evidence type="ECO:0000313" key="3">
    <source>
        <dbReference type="Proteomes" id="UP000193922"/>
    </source>
</evidence>
<dbReference type="Proteomes" id="UP000193922">
    <property type="component" value="Unassembled WGS sequence"/>
</dbReference>
<feature type="transmembrane region" description="Helical" evidence="1">
    <location>
        <begin position="125"/>
        <end position="145"/>
    </location>
</feature>
<feature type="transmembrane region" description="Helical" evidence="1">
    <location>
        <begin position="312"/>
        <end position="334"/>
    </location>
</feature>
<evidence type="ECO:0000313" key="2">
    <source>
        <dbReference type="EMBL" id="ORX73731.1"/>
    </source>
</evidence>
<dbReference type="InterPro" id="IPR044926">
    <property type="entry name" value="RGS_subdomain_2"/>
</dbReference>
<proteinExistence type="predicted"/>
<feature type="transmembrane region" description="Helical" evidence="1">
    <location>
        <begin position="81"/>
        <end position="104"/>
    </location>
</feature>
<dbReference type="STRING" id="61395.A0A1Y1WJH7"/>
<keyword evidence="1" id="KW-1133">Transmembrane helix</keyword>
<keyword evidence="3" id="KW-1185">Reference proteome</keyword>
<feature type="transmembrane region" description="Helical" evidence="1">
    <location>
        <begin position="346"/>
        <end position="363"/>
    </location>
</feature>
<feature type="transmembrane region" description="Helical" evidence="1">
    <location>
        <begin position="270"/>
        <end position="292"/>
    </location>
</feature>
<dbReference type="SUPFAM" id="SSF48097">
    <property type="entry name" value="Regulator of G-protein signaling, RGS"/>
    <property type="match status" value="1"/>
</dbReference>
<evidence type="ECO:0008006" key="4">
    <source>
        <dbReference type="Google" id="ProtNLM"/>
    </source>
</evidence>
<dbReference type="RefSeq" id="XP_040746942.1">
    <property type="nucleotide sequence ID" value="XM_040885198.1"/>
</dbReference>
<protein>
    <recommendedName>
        <fullName evidence="4">RGS domain-containing protein</fullName>
    </recommendedName>
</protein>